<proteinExistence type="predicted"/>
<evidence type="ECO:0000256" key="1">
    <source>
        <dbReference type="SAM" id="Phobius"/>
    </source>
</evidence>
<protein>
    <submittedName>
        <fullName evidence="2">ECF transporter S component</fullName>
    </submittedName>
</protein>
<keyword evidence="1" id="KW-0472">Membrane</keyword>
<gene>
    <name evidence="2" type="ORF">IAB04_00200</name>
</gene>
<dbReference type="Proteomes" id="UP000824111">
    <property type="component" value="Unassembled WGS sequence"/>
</dbReference>
<reference evidence="2" key="1">
    <citation type="submission" date="2020-10" db="EMBL/GenBank/DDBJ databases">
        <authorList>
            <person name="Gilroy R."/>
        </authorList>
    </citation>
    <scope>NUCLEOTIDE SEQUENCE</scope>
    <source>
        <strain evidence="2">ChiSjej4B22-9803</strain>
    </source>
</reference>
<name>A0A9D1LTF1_9FIRM</name>
<sequence>MNKATKNMVMAAILTALSLLITYSPVKLVLPAFSLTLGSHVPTMLAMFISPWVTIMTIIGSCIGFFFVIPAPNNLIVVARAALHIIFALSGYYMVKSKKVNIFVIIVVTALLHAAAEGLAVYLMTPVILPENASASLGLAEVAFVGTVVHHFIDCAITAPVLAALMKAKMIHTDIQWKAMPGVRGVER</sequence>
<dbReference type="Gene3D" id="1.10.1760.20">
    <property type="match status" value="1"/>
</dbReference>
<accession>A0A9D1LTF1</accession>
<feature type="transmembrane region" description="Helical" evidence="1">
    <location>
        <begin position="102"/>
        <end position="123"/>
    </location>
</feature>
<comment type="caution">
    <text evidence="2">The sequence shown here is derived from an EMBL/GenBank/DDBJ whole genome shotgun (WGS) entry which is preliminary data.</text>
</comment>
<reference evidence="2" key="2">
    <citation type="journal article" date="2021" name="PeerJ">
        <title>Extensive microbial diversity within the chicken gut microbiome revealed by metagenomics and culture.</title>
        <authorList>
            <person name="Gilroy R."/>
            <person name="Ravi A."/>
            <person name="Getino M."/>
            <person name="Pursley I."/>
            <person name="Horton D.L."/>
            <person name="Alikhan N.F."/>
            <person name="Baker D."/>
            <person name="Gharbi K."/>
            <person name="Hall N."/>
            <person name="Watson M."/>
            <person name="Adriaenssens E.M."/>
            <person name="Foster-Nyarko E."/>
            <person name="Jarju S."/>
            <person name="Secka A."/>
            <person name="Antonio M."/>
            <person name="Oren A."/>
            <person name="Chaudhuri R.R."/>
            <person name="La Ragione R."/>
            <person name="Hildebrand F."/>
            <person name="Pallen M.J."/>
        </authorList>
    </citation>
    <scope>NUCLEOTIDE SEQUENCE</scope>
    <source>
        <strain evidence="2">ChiSjej4B22-9803</strain>
    </source>
</reference>
<feature type="transmembrane region" description="Helical" evidence="1">
    <location>
        <begin position="75"/>
        <end position="95"/>
    </location>
</feature>
<feature type="transmembrane region" description="Helical" evidence="1">
    <location>
        <begin position="143"/>
        <end position="165"/>
    </location>
</feature>
<organism evidence="2 3">
    <name type="scientific">Candidatus Avimonoglobus intestinipullorum</name>
    <dbReference type="NCBI Taxonomy" id="2840699"/>
    <lineage>
        <taxon>Bacteria</taxon>
        <taxon>Bacillati</taxon>
        <taxon>Bacillota</taxon>
        <taxon>Clostridia</taxon>
        <taxon>Eubacteriales</taxon>
        <taxon>Candidatus Avimonoglobus</taxon>
    </lineage>
</organism>
<feature type="transmembrane region" description="Helical" evidence="1">
    <location>
        <begin position="12"/>
        <end position="33"/>
    </location>
</feature>
<keyword evidence="1" id="KW-0812">Transmembrane</keyword>
<evidence type="ECO:0000313" key="3">
    <source>
        <dbReference type="Proteomes" id="UP000824111"/>
    </source>
</evidence>
<keyword evidence="1" id="KW-1133">Transmembrane helix</keyword>
<dbReference type="AlphaFoldDB" id="A0A9D1LTF1"/>
<evidence type="ECO:0000313" key="2">
    <source>
        <dbReference type="EMBL" id="HIU47763.1"/>
    </source>
</evidence>
<feature type="transmembrane region" description="Helical" evidence="1">
    <location>
        <begin position="45"/>
        <end position="69"/>
    </location>
</feature>
<dbReference type="EMBL" id="DVND01000007">
    <property type="protein sequence ID" value="HIU47763.1"/>
    <property type="molecule type" value="Genomic_DNA"/>
</dbReference>